<keyword evidence="10 14" id="KW-1133">Transmembrane helix</keyword>
<dbReference type="PROSITE" id="PS50157">
    <property type="entry name" value="ZINC_FINGER_C2H2_2"/>
    <property type="match status" value="3"/>
</dbReference>
<keyword evidence="7 13" id="KW-0863">Zinc-finger</keyword>
<feature type="domain" description="C2H2-type" evidence="15">
    <location>
        <begin position="126"/>
        <end position="153"/>
    </location>
</feature>
<evidence type="ECO:0000256" key="8">
    <source>
        <dbReference type="ARBA" id="ARBA00022833"/>
    </source>
</evidence>
<feature type="transmembrane region" description="Helical" evidence="14">
    <location>
        <begin position="1247"/>
        <end position="1267"/>
    </location>
</feature>
<keyword evidence="5" id="KW-0479">Metal-binding</keyword>
<name>A0A1I7XH36_HETBA</name>
<feature type="transmembrane region" description="Helical" evidence="14">
    <location>
        <begin position="1304"/>
        <end position="1328"/>
    </location>
</feature>
<dbReference type="InterPro" id="IPR013087">
    <property type="entry name" value="Znf_C2H2_type"/>
</dbReference>
<evidence type="ECO:0000256" key="14">
    <source>
        <dbReference type="SAM" id="Phobius"/>
    </source>
</evidence>
<keyword evidence="12" id="KW-0539">Nucleus</keyword>
<dbReference type="GO" id="GO:0015293">
    <property type="term" value="F:symporter activity"/>
    <property type="evidence" value="ECO:0007669"/>
    <property type="project" value="UniProtKB-KW"/>
</dbReference>
<evidence type="ECO:0000313" key="17">
    <source>
        <dbReference type="WBParaSite" id="Hba_16826"/>
    </source>
</evidence>
<reference evidence="17" key="1">
    <citation type="submission" date="2016-11" db="UniProtKB">
        <authorList>
            <consortium name="WormBaseParasite"/>
        </authorList>
    </citation>
    <scope>IDENTIFICATION</scope>
</reference>
<dbReference type="PROSITE" id="PS50267">
    <property type="entry name" value="NA_NEUROTRAN_SYMP_3"/>
    <property type="match status" value="1"/>
</dbReference>
<evidence type="ECO:0000256" key="5">
    <source>
        <dbReference type="ARBA" id="ARBA00022723"/>
    </source>
</evidence>
<evidence type="ECO:0000256" key="12">
    <source>
        <dbReference type="ARBA" id="ARBA00023242"/>
    </source>
</evidence>
<evidence type="ECO:0000256" key="11">
    <source>
        <dbReference type="ARBA" id="ARBA00023136"/>
    </source>
</evidence>
<dbReference type="GO" id="GO:0005634">
    <property type="term" value="C:nucleus"/>
    <property type="evidence" value="ECO:0007669"/>
    <property type="project" value="UniProtKB-SubCell"/>
</dbReference>
<feature type="transmembrane region" description="Helical" evidence="14">
    <location>
        <begin position="1166"/>
        <end position="1185"/>
    </location>
</feature>
<evidence type="ECO:0000256" key="9">
    <source>
        <dbReference type="ARBA" id="ARBA00022847"/>
    </source>
</evidence>
<accession>A0A1I7XH36</accession>
<evidence type="ECO:0000313" key="16">
    <source>
        <dbReference type="Proteomes" id="UP000095283"/>
    </source>
</evidence>
<dbReference type="Gene3D" id="3.30.160.60">
    <property type="entry name" value="Classic Zinc Finger"/>
    <property type="match status" value="1"/>
</dbReference>
<evidence type="ECO:0000256" key="2">
    <source>
        <dbReference type="ARBA" id="ARBA00004141"/>
    </source>
</evidence>
<dbReference type="PROSITE" id="PS00028">
    <property type="entry name" value="ZINC_FINGER_C2H2_1"/>
    <property type="match status" value="3"/>
</dbReference>
<dbReference type="WBParaSite" id="Hba_16826">
    <property type="protein sequence ID" value="Hba_16826"/>
    <property type="gene ID" value="Hba_16826"/>
</dbReference>
<keyword evidence="9" id="KW-0769">Symport</keyword>
<keyword evidence="4 14" id="KW-0812">Transmembrane</keyword>
<protein>
    <submittedName>
        <fullName evidence="17">C2H2-type domain-containing protein</fullName>
    </submittedName>
</protein>
<evidence type="ECO:0000259" key="15">
    <source>
        <dbReference type="PROSITE" id="PS50157"/>
    </source>
</evidence>
<dbReference type="InterPro" id="IPR050888">
    <property type="entry name" value="ZnF_C2H2-type_TF"/>
</dbReference>
<keyword evidence="8" id="KW-0862">Zinc</keyword>
<sequence length="1375" mass="152948">MQEHLRLYHTIICRGCGKSFINDISVNSVIDIGVSVGHISANCGVCRSRMQLHLAYNHLFQQHLDSVYYGSSSGKIYPIHLDLQVTGPIDTMQQLVSMPPVLVGNSMVHSKQRNFVIYKAPSQIKHECYLCGIEAVSKGHLNRHLSKHTEKWPTCPLCDQVVQIESHDDMKKHLSSAHLVKKDGFWIFQSRNAFNLHFGMHIDETGSACKLCSMQFSSRTVLQTHRQVHAIVLADPAGRKMRVLNPSLIVPEWLENEGQEQESLEVGCEYKPKDNRDILETIQFLVTKVCEIVEESQPYPVTSTVGDPDFSFKEVNYFEDVNILGEPQAMRLDHNRLTGHSPNSVTLKAQVRVEVTDNLDDQHGDDQPGYIADDDDHIEYIGQQISSQANPQQIRIGPIVRKITDYNGDDDLQVIAEVEKYVIIPDFLSSMILSLLLRIYAQFSPLGALPNAIVTASRTKKYKCDRCSEMYFTVGALRNHQATAHTADAGGICDKDAHGVNGSLSCAQCSSISYNLALYQQHLDAHLTSHKLFYGCGTCSHMFKTNIEQSIGVCPANILHYQPKDIRLYENNLEAIKISVMSPSECTHRSFLAPTDTVITCKECFCTMTISSYSACEAYKNGGKLLELAMTLDPSTDFPFTEVYGNPDMQSTSIPENPNRMGQSIACTSQMSHYQTSHLPVRMNLVRGEINSLDPTASCYIASPTTVLTSTLQQNHSLVSSMQRNFTSTLSRITPSLKVPDGSLSLLQKTNGTGVKRSASVICGDVITLSDEDQPGPSCAKRQIKESSIQKTSVTRTFAHNREFCTKSKNGPYGKCRVCSVNMDSQQILALHELHTNGKKWFCLDCANAQMHEVDAVKHYYATHVKTAEQKAIKGGQSFRPLYYNLRCPYPACRKPIVSISALKIHFIQFHQDENKHLSKCCGARFCTISARDKHDNLHNYFESVNGVEGSCCPLCGTLNLWSLQASGSGYNMNHVAIHGLRRYHMCRDCFVCFKSDIDCARMKKHFEAVHCDMVLGGRAMQCKLCTEIYTISEMENHIIDKHLVSFIIHLLFYNLLLRKYHLLLIIAVGGSTVAKYLDSLNNIGDIPLEECFDNLEDTATSPIAKTPAPSVSLLESIDFDLEMGARAQNRKKKGSYHHLVMLVASLLNVRDMILFAALVMKNGGVVFIVVYCFVLVVLAMPFAYMELAIGQYTSLPPATLFARISPGFAVCQEPEQFCPTGEASVAGRCVDVANRGFSSLSLSGPYWFLPLFGCVLVLWSAGIIACQGIKFFGKATNTLAIGDGTLITIGTISSFNNNIVRDILLLTLIAFSLRVFSVITMSSLVSYSNVVSFFIEQTNNSTRNGELTKIAIITMNKIFSSDVFSLLLTLQKAH</sequence>
<keyword evidence="16" id="KW-1185">Reference proteome</keyword>
<evidence type="ECO:0000256" key="10">
    <source>
        <dbReference type="ARBA" id="ARBA00022989"/>
    </source>
</evidence>
<organism evidence="16 17">
    <name type="scientific">Heterorhabditis bacteriophora</name>
    <name type="common">Entomopathogenic nematode worm</name>
    <dbReference type="NCBI Taxonomy" id="37862"/>
    <lineage>
        <taxon>Eukaryota</taxon>
        <taxon>Metazoa</taxon>
        <taxon>Ecdysozoa</taxon>
        <taxon>Nematoda</taxon>
        <taxon>Chromadorea</taxon>
        <taxon>Rhabditida</taxon>
        <taxon>Rhabditina</taxon>
        <taxon>Rhabditomorpha</taxon>
        <taxon>Strongyloidea</taxon>
        <taxon>Heterorhabditidae</taxon>
        <taxon>Heterorhabditis</taxon>
    </lineage>
</organism>
<evidence type="ECO:0000256" key="6">
    <source>
        <dbReference type="ARBA" id="ARBA00022737"/>
    </source>
</evidence>
<evidence type="ECO:0000256" key="1">
    <source>
        <dbReference type="ARBA" id="ARBA00004123"/>
    </source>
</evidence>
<dbReference type="InterPro" id="IPR000175">
    <property type="entry name" value="Na/ntran_symport"/>
</dbReference>
<dbReference type="PANTHER" id="PTHR24406">
    <property type="entry name" value="TRANSCRIPTIONAL REPRESSOR CTCFL-RELATED"/>
    <property type="match status" value="1"/>
</dbReference>
<evidence type="ECO:0000256" key="3">
    <source>
        <dbReference type="ARBA" id="ARBA00022448"/>
    </source>
</evidence>
<feature type="domain" description="C2H2-type" evidence="15">
    <location>
        <begin position="207"/>
        <end position="230"/>
    </location>
</feature>
<dbReference type="InterPro" id="IPR037272">
    <property type="entry name" value="SNS_sf"/>
</dbReference>
<keyword evidence="11 14" id="KW-0472">Membrane</keyword>
<dbReference type="Pfam" id="PF00209">
    <property type="entry name" value="SNF"/>
    <property type="match status" value="1"/>
</dbReference>
<dbReference type="SMART" id="SM00355">
    <property type="entry name" value="ZnF_C2H2"/>
    <property type="match status" value="8"/>
</dbReference>
<feature type="domain" description="C2H2-type" evidence="15">
    <location>
        <begin position="462"/>
        <end position="490"/>
    </location>
</feature>
<evidence type="ECO:0000256" key="13">
    <source>
        <dbReference type="PROSITE-ProRule" id="PRU00042"/>
    </source>
</evidence>
<dbReference type="SUPFAM" id="SSF161070">
    <property type="entry name" value="SNF-like"/>
    <property type="match status" value="1"/>
</dbReference>
<feature type="transmembrane region" description="Helical" evidence="14">
    <location>
        <begin position="1137"/>
        <end position="1159"/>
    </location>
</feature>
<dbReference type="Proteomes" id="UP000095283">
    <property type="component" value="Unplaced"/>
</dbReference>
<comment type="subcellular location">
    <subcellularLocation>
        <location evidence="2">Membrane</location>
        <topology evidence="2">Multi-pass membrane protein</topology>
    </subcellularLocation>
    <subcellularLocation>
        <location evidence="1">Nucleus</location>
    </subcellularLocation>
</comment>
<dbReference type="GO" id="GO:0016020">
    <property type="term" value="C:membrane"/>
    <property type="evidence" value="ECO:0007669"/>
    <property type="project" value="UniProtKB-SubCell"/>
</dbReference>
<evidence type="ECO:0000256" key="7">
    <source>
        <dbReference type="ARBA" id="ARBA00022771"/>
    </source>
</evidence>
<keyword evidence="6" id="KW-0677">Repeat</keyword>
<dbReference type="GO" id="GO:0008270">
    <property type="term" value="F:zinc ion binding"/>
    <property type="evidence" value="ECO:0007669"/>
    <property type="project" value="UniProtKB-KW"/>
</dbReference>
<proteinExistence type="predicted"/>
<evidence type="ECO:0000256" key="4">
    <source>
        <dbReference type="ARBA" id="ARBA00022692"/>
    </source>
</evidence>
<keyword evidence="3" id="KW-0813">Transport</keyword>